<dbReference type="Proteomes" id="UP000291072">
    <property type="component" value="Unassembled WGS sequence"/>
</dbReference>
<dbReference type="Pfam" id="PF00849">
    <property type="entry name" value="PseudoU_synth_2"/>
    <property type="match status" value="1"/>
</dbReference>
<evidence type="ECO:0000313" key="7">
    <source>
        <dbReference type="EMBL" id="TCG11323.1"/>
    </source>
</evidence>
<dbReference type="NCBIfam" id="TIGR00093">
    <property type="entry name" value="pseudouridine synthase"/>
    <property type="match status" value="1"/>
</dbReference>
<dbReference type="InterPro" id="IPR020103">
    <property type="entry name" value="PsdUridine_synth_cat_dom_sf"/>
</dbReference>
<dbReference type="GO" id="GO:0001522">
    <property type="term" value="P:pseudouridine synthesis"/>
    <property type="evidence" value="ECO:0007669"/>
    <property type="project" value="InterPro"/>
</dbReference>
<dbReference type="Gene3D" id="3.30.70.580">
    <property type="entry name" value="Pseudouridine synthase I, catalytic domain, N-terminal subdomain"/>
    <property type="match status" value="1"/>
</dbReference>
<name>A0A4R0XL03_9MOLU</name>
<dbReference type="GO" id="GO:0006364">
    <property type="term" value="P:rRNA processing"/>
    <property type="evidence" value="ECO:0007669"/>
    <property type="project" value="UniProtKB-ARBA"/>
</dbReference>
<keyword evidence="3 5" id="KW-0413">Isomerase</keyword>
<reference evidence="7 8" key="1">
    <citation type="submission" date="2018-02" db="EMBL/GenBank/DDBJ databases">
        <title>Mycoplasma marinum and Mycoplasma todarodis sp. nov., moderately halophilic and psychrotolerant mycoplasmas isolated from cephalopods.</title>
        <authorList>
            <person name="Viver T."/>
        </authorList>
    </citation>
    <scope>NUCLEOTIDE SEQUENCE [LARGE SCALE GENOMIC DNA]</scope>
    <source>
        <strain evidence="7 8">5H</strain>
    </source>
</reference>
<gene>
    <name evidence="7" type="ORF">C4B25_01920</name>
</gene>
<dbReference type="PROSITE" id="PS50889">
    <property type="entry name" value="S4"/>
    <property type="match status" value="1"/>
</dbReference>
<dbReference type="GO" id="GO:0140098">
    <property type="term" value="F:catalytic activity, acting on RNA"/>
    <property type="evidence" value="ECO:0007669"/>
    <property type="project" value="UniProtKB-ARBA"/>
</dbReference>
<dbReference type="PANTHER" id="PTHR47683:SF4">
    <property type="entry name" value="PSEUDOURIDINE SYNTHASE"/>
    <property type="match status" value="1"/>
</dbReference>
<organism evidence="7 8">
    <name type="scientific">Mycoplasma todarodis</name>
    <dbReference type="NCBI Taxonomy" id="1937191"/>
    <lineage>
        <taxon>Bacteria</taxon>
        <taxon>Bacillati</taxon>
        <taxon>Mycoplasmatota</taxon>
        <taxon>Mollicutes</taxon>
        <taxon>Mycoplasmataceae</taxon>
        <taxon>Mycoplasma</taxon>
    </lineage>
</organism>
<sequence>MKSKRVFVNGVPQQDIGYKVDPEKDIIEFNHEKVAFKKHVYIALNKPKDFVCANKDNLHKTVFDIVDVYKHKNMFVVGRLDKDTTGLVILTDDGKWAHELKSPKSNTEKEYFVTLKNDVKEEDVLAFKGPMHLDEKLLKPALIKDVTKNECNVIISEGKFHQVKRMFHKVNNEVLELHRTRIKDIKLSDFELKIGEYTEFEPKQ</sequence>
<evidence type="ECO:0000256" key="5">
    <source>
        <dbReference type="RuleBase" id="RU003887"/>
    </source>
</evidence>
<proteinExistence type="inferred from homology"/>
<evidence type="ECO:0000256" key="1">
    <source>
        <dbReference type="ARBA" id="ARBA00008348"/>
    </source>
</evidence>
<accession>A0A4R0XL03</accession>
<dbReference type="InterPro" id="IPR020094">
    <property type="entry name" value="TruA/RsuA/RluB/E/F_N"/>
</dbReference>
<dbReference type="SUPFAM" id="SSF55120">
    <property type="entry name" value="Pseudouridine synthase"/>
    <property type="match status" value="1"/>
</dbReference>
<keyword evidence="8" id="KW-1185">Reference proteome</keyword>
<dbReference type="InterPro" id="IPR042092">
    <property type="entry name" value="PsdUridine_s_RsuA/RluB/E/F_cat"/>
</dbReference>
<evidence type="ECO:0000256" key="2">
    <source>
        <dbReference type="ARBA" id="ARBA00022884"/>
    </source>
</evidence>
<keyword evidence="2 4" id="KW-0694">RNA-binding</keyword>
<evidence type="ECO:0000313" key="8">
    <source>
        <dbReference type="Proteomes" id="UP000291072"/>
    </source>
</evidence>
<dbReference type="PANTHER" id="PTHR47683">
    <property type="entry name" value="PSEUDOURIDINE SYNTHASE FAMILY PROTEIN-RELATED"/>
    <property type="match status" value="1"/>
</dbReference>
<dbReference type="EC" id="5.4.99.-" evidence="5"/>
<dbReference type="InterPro" id="IPR018496">
    <property type="entry name" value="PsdUridine_synth_RsuA/RluB_CS"/>
</dbReference>
<dbReference type="Gene3D" id="3.30.70.1560">
    <property type="entry name" value="Alpha-L RNA-binding motif"/>
    <property type="match status" value="1"/>
</dbReference>
<feature type="domain" description="Pseudouridine synthase RsuA/RluA-like" evidence="6">
    <location>
        <begin position="41"/>
        <end position="168"/>
    </location>
</feature>
<comment type="similarity">
    <text evidence="1 5">Belongs to the pseudouridine synthase RsuA family.</text>
</comment>
<comment type="caution">
    <text evidence="7">The sequence shown here is derived from an EMBL/GenBank/DDBJ whole genome shotgun (WGS) entry which is preliminary data.</text>
</comment>
<dbReference type="InterPro" id="IPR006145">
    <property type="entry name" value="PsdUridine_synth_RsuA/RluA"/>
</dbReference>
<dbReference type="EMBL" id="PSZP01000009">
    <property type="protein sequence ID" value="TCG11323.1"/>
    <property type="molecule type" value="Genomic_DNA"/>
</dbReference>
<evidence type="ECO:0000256" key="4">
    <source>
        <dbReference type="PROSITE-ProRule" id="PRU00182"/>
    </source>
</evidence>
<dbReference type="AlphaFoldDB" id="A0A4R0XL03"/>
<dbReference type="InterPro" id="IPR000748">
    <property type="entry name" value="PsdUridine_synth_RsuA/RluB/E/F"/>
</dbReference>
<dbReference type="InterPro" id="IPR050343">
    <property type="entry name" value="RsuA_PseudoU_synthase"/>
</dbReference>
<dbReference type="PROSITE" id="PS01149">
    <property type="entry name" value="PSI_RSU"/>
    <property type="match status" value="1"/>
</dbReference>
<dbReference type="GO" id="GO:0003723">
    <property type="term" value="F:RNA binding"/>
    <property type="evidence" value="ECO:0007669"/>
    <property type="project" value="UniProtKB-KW"/>
</dbReference>
<evidence type="ECO:0000259" key="6">
    <source>
        <dbReference type="Pfam" id="PF00849"/>
    </source>
</evidence>
<protein>
    <recommendedName>
        <fullName evidence="5">Pseudouridine synthase</fullName>
        <ecNumber evidence="5">5.4.99.-</ecNumber>
    </recommendedName>
</protein>
<evidence type="ECO:0000256" key="3">
    <source>
        <dbReference type="ARBA" id="ARBA00023235"/>
    </source>
</evidence>
<dbReference type="GO" id="GO:0009982">
    <property type="term" value="F:pseudouridine synthase activity"/>
    <property type="evidence" value="ECO:0007669"/>
    <property type="project" value="InterPro"/>
</dbReference>